<evidence type="ECO:0000256" key="1">
    <source>
        <dbReference type="SAM" id="Phobius"/>
    </source>
</evidence>
<dbReference type="Proteomes" id="UP000470200">
    <property type="component" value="Unassembled WGS sequence"/>
</dbReference>
<feature type="transmembrane region" description="Helical" evidence="1">
    <location>
        <begin position="56"/>
        <end position="75"/>
    </location>
</feature>
<gene>
    <name evidence="2" type="ORF">GA629_05645</name>
</gene>
<proteinExistence type="predicted"/>
<feature type="transmembrane region" description="Helical" evidence="1">
    <location>
        <begin position="514"/>
        <end position="534"/>
    </location>
</feature>
<sequence length="604" mass="68735">MKREGQSFCLKSAVDDSERRFAGWIFPVFLGFLFACGTNAASMASIPFNKLSFYEQWALFSALFCVTFRYGFVLLQKISVEATGEKEENKDESVGKSSKGFVKHFVGWFSFEHQKSWKSKMRDGMRIFMLWLPYILLLYPGIMYWDTGDQVAQFFGISVFGQKPGQIWDHHPFFDTYLYGAFLWLSHAVTGSYIIGIFLHALVQSALTGLVIACWLSYLKERGLQRVPLKVCTMFLCFFPVFPIMFASMSKDITHVVFFLAWSLMFMRLVDSRLEKFKDPRFLIGFFILSLCAAMSKKIGLYIIALSLLLLIVGKFKARLKAIAIGVTIILYLIVNVALPNCYYKQAHIVPGSAQAALAMPIELLGRAAHAYPDDVSNKEKDSVDSYLIYTWGQVSEQYNPYIADPVTGYKLREGASTSDFLKTWLKIGLRHPMTYVNGFFCLESGWITFTGTSELKQPQKPYKHYPVQMDVMTTTSVNPDTFGKLAPSTIETESQGLVKNIIDVLRSVPVLNLLMYIALWASVVPAFLAYVLWRRRRTSVTLNGLLQFVPYYLSVILLFVYPVSLEISGGHGNPTRYMFHTLLFAPMMIGMVLSLIRRENQCE</sequence>
<dbReference type="EMBL" id="WDIP01000004">
    <property type="protein sequence ID" value="KAB5885833.1"/>
    <property type="molecule type" value="Genomic_DNA"/>
</dbReference>
<dbReference type="AlphaFoldDB" id="A0A7J5N8I6"/>
<keyword evidence="1" id="KW-0812">Transmembrane</keyword>
<reference evidence="2 3" key="1">
    <citation type="journal article" date="2019" name="Nat. Med.">
        <title>A library of human gut bacterial isolates paired with longitudinal multiomics data enables mechanistic microbiome research.</title>
        <authorList>
            <person name="Poyet M."/>
            <person name="Groussin M."/>
            <person name="Gibbons S.M."/>
            <person name="Avila-Pacheco J."/>
            <person name="Jiang X."/>
            <person name="Kearney S.M."/>
            <person name="Perrotta A.R."/>
            <person name="Berdy B."/>
            <person name="Zhao S."/>
            <person name="Lieberman T.D."/>
            <person name="Swanson P.K."/>
            <person name="Smith M."/>
            <person name="Roesemann S."/>
            <person name="Alexander J.E."/>
            <person name="Rich S.A."/>
            <person name="Livny J."/>
            <person name="Vlamakis H."/>
            <person name="Clish C."/>
            <person name="Bullock K."/>
            <person name="Deik A."/>
            <person name="Scott J."/>
            <person name="Pierce K.A."/>
            <person name="Xavier R.J."/>
            <person name="Alm E.J."/>
        </authorList>
    </citation>
    <scope>NUCLEOTIDE SEQUENCE [LARGE SCALE GENOMIC DNA]</scope>
    <source>
        <strain evidence="2 3">BIOML-A105</strain>
    </source>
</reference>
<feature type="transmembrane region" description="Helical" evidence="1">
    <location>
        <begin position="578"/>
        <end position="597"/>
    </location>
</feature>
<keyword evidence="1" id="KW-1133">Transmembrane helix</keyword>
<feature type="transmembrane region" description="Helical" evidence="1">
    <location>
        <begin position="433"/>
        <end position="450"/>
    </location>
</feature>
<evidence type="ECO:0000313" key="2">
    <source>
        <dbReference type="EMBL" id="KAB5885833.1"/>
    </source>
</evidence>
<evidence type="ECO:0000313" key="3">
    <source>
        <dbReference type="Proteomes" id="UP000470200"/>
    </source>
</evidence>
<accession>A0A7J5N8I6</accession>
<protein>
    <recommendedName>
        <fullName evidence="4">Glycosyltransferase RgtA/B/C/D-like domain-containing protein</fullName>
    </recommendedName>
</protein>
<dbReference type="RefSeq" id="WP_151918529.1">
    <property type="nucleotide sequence ID" value="NZ_JAWXCU010000005.1"/>
</dbReference>
<feature type="transmembrane region" description="Helical" evidence="1">
    <location>
        <begin position="253"/>
        <end position="270"/>
    </location>
</feature>
<feature type="transmembrane region" description="Helical" evidence="1">
    <location>
        <begin position="546"/>
        <end position="566"/>
    </location>
</feature>
<dbReference type="Pfam" id="PF19484">
    <property type="entry name" value="DUF6020"/>
    <property type="match status" value="1"/>
</dbReference>
<feature type="transmembrane region" description="Helical" evidence="1">
    <location>
        <begin position="318"/>
        <end position="339"/>
    </location>
</feature>
<name>A0A7J5N8I6_BIFAD</name>
<feature type="transmembrane region" description="Helical" evidence="1">
    <location>
        <begin position="21"/>
        <end position="44"/>
    </location>
</feature>
<feature type="transmembrane region" description="Helical" evidence="1">
    <location>
        <begin position="282"/>
        <end position="312"/>
    </location>
</feature>
<organism evidence="2 3">
    <name type="scientific">Bifidobacterium adolescentis</name>
    <dbReference type="NCBI Taxonomy" id="1680"/>
    <lineage>
        <taxon>Bacteria</taxon>
        <taxon>Bacillati</taxon>
        <taxon>Actinomycetota</taxon>
        <taxon>Actinomycetes</taxon>
        <taxon>Bifidobacteriales</taxon>
        <taxon>Bifidobacteriaceae</taxon>
        <taxon>Bifidobacterium</taxon>
    </lineage>
</organism>
<feature type="transmembrane region" description="Helical" evidence="1">
    <location>
        <begin position="127"/>
        <end position="145"/>
    </location>
</feature>
<comment type="caution">
    <text evidence="2">The sequence shown here is derived from an EMBL/GenBank/DDBJ whole genome shotgun (WGS) entry which is preliminary data.</text>
</comment>
<evidence type="ECO:0008006" key="4">
    <source>
        <dbReference type="Google" id="ProtNLM"/>
    </source>
</evidence>
<keyword evidence="1" id="KW-0472">Membrane</keyword>
<dbReference type="InterPro" id="IPR046062">
    <property type="entry name" value="DUF6020"/>
</dbReference>
<feature type="transmembrane region" description="Helical" evidence="1">
    <location>
        <begin position="227"/>
        <end position="247"/>
    </location>
</feature>
<feature type="transmembrane region" description="Helical" evidence="1">
    <location>
        <begin position="193"/>
        <end position="215"/>
    </location>
</feature>